<dbReference type="AlphaFoldDB" id="A0A9W4RYN3"/>
<feature type="compositionally biased region" description="Basic and acidic residues" evidence="2">
    <location>
        <begin position="259"/>
        <end position="277"/>
    </location>
</feature>
<comment type="caution">
    <text evidence="4">The sequence shown here is derived from an EMBL/GenBank/DDBJ whole genome shotgun (WGS) entry which is preliminary data.</text>
</comment>
<evidence type="ECO:0000256" key="1">
    <source>
        <dbReference type="ARBA" id="ARBA00022737"/>
    </source>
</evidence>
<evidence type="ECO:0000256" key="2">
    <source>
        <dbReference type="SAM" id="MobiDB-lite"/>
    </source>
</evidence>
<keyword evidence="1" id="KW-0677">Repeat</keyword>
<dbReference type="Proteomes" id="UP001152533">
    <property type="component" value="Unassembled WGS sequence"/>
</dbReference>
<dbReference type="InterPro" id="IPR056884">
    <property type="entry name" value="NPHP3-like_N"/>
</dbReference>
<protein>
    <recommendedName>
        <fullName evidence="3">Nephrocystin 3-like N-terminal domain-containing protein</fullName>
    </recommendedName>
</protein>
<sequence length="908" mass="103582">MDLEADVKDIESLQWLAKNCAKLLEALLLEENAQAEEIIAKDGHWVSRQYAEFNLWCVKVGVNGQGLGSIYVRLKDVPETCAVIRDLLKSLQNDLQKIQQPADSIQRLKKADIEADNSDSGSNSSSLSFDSLSSLGGTESRQGREDITLEGKQTLILRKHVEDTVDRLHGHALQIDKAGDKHRQGRVKVYVEKDGPRFAYQGYREIAMAESFARRRIRFDYLREHQKKRAVQLPKAQTRPPVSRPPKNVLVGNFPRVPTAKEEEAPRRQSRRIEQQPKDQQTIYSATERTKLESPVQRQQERAESVVSIALRHPGFPPPPKITGHSFQCPYCRLDFRAVEGGKTRWSQHVMQDFEPYFCPISLCEKPFDLPNNFDGLLHHLQDHVEERYHIDLPEGKHQELGEEDFEKYIRQRGYISDENLVVLKKAARRKGAFLFDDCPFCGGFPDVLEKRFPVPSTPEAQVELRRHIRQHMQDMALFLPPYREDVFDADGDLQSSIFSRERGENSSLESLDDFQMFCDRNACDCRDQGKFAADVTGELEIPGIESAVEPDASDFWTELFPELPRFDRSDLTKEDCAHDGILHTFLTSKLHSAPELVSRGLGAITEPAQRTPESFSEISRRERRSTILGSVAIDDYNMRQREYCRKRCPGTYQWLLDTDAYRTWLSEPSQIFSCYGFPGSGKTILASAVVSHVVDYFANDITTGIAFAYCNQDRTEPGAGDDAYYLLANILKQLAEYLPSTSPALEFLYNMQDFSSVPDSISEICHTIERVAEKYSKIFIIVDAIDELQEGPRGRREFLSEMVKLQKACGLNMFLTSRPIVNITQRFLSLTPLSIEGITKDLLSPTLNHMNLAQGFKGNIQMDFCAADEDIRKLIQHEMSQLPYPIRQKPKLQKKLADWIIREADGM</sequence>
<evidence type="ECO:0000259" key="3">
    <source>
        <dbReference type="Pfam" id="PF24883"/>
    </source>
</evidence>
<feature type="region of interest" description="Disordered" evidence="2">
    <location>
        <begin position="109"/>
        <end position="144"/>
    </location>
</feature>
<dbReference type="InterPro" id="IPR027417">
    <property type="entry name" value="P-loop_NTPase"/>
</dbReference>
<dbReference type="Pfam" id="PF24883">
    <property type="entry name" value="NPHP3_N"/>
    <property type="match status" value="1"/>
</dbReference>
<evidence type="ECO:0000313" key="4">
    <source>
        <dbReference type="EMBL" id="CAI0650813.1"/>
    </source>
</evidence>
<organism evidence="4 5">
    <name type="scientific">Colletotrichum noveboracense</name>
    <dbReference type="NCBI Taxonomy" id="2664923"/>
    <lineage>
        <taxon>Eukaryota</taxon>
        <taxon>Fungi</taxon>
        <taxon>Dikarya</taxon>
        <taxon>Ascomycota</taxon>
        <taxon>Pezizomycotina</taxon>
        <taxon>Sordariomycetes</taxon>
        <taxon>Hypocreomycetidae</taxon>
        <taxon>Glomerellales</taxon>
        <taxon>Glomerellaceae</taxon>
        <taxon>Colletotrichum</taxon>
        <taxon>Colletotrichum gloeosporioides species complex</taxon>
    </lineage>
</organism>
<gene>
    <name evidence="4" type="ORF">CGXH109_LOCUS99978</name>
</gene>
<dbReference type="Gene3D" id="3.40.50.300">
    <property type="entry name" value="P-loop containing nucleotide triphosphate hydrolases"/>
    <property type="match status" value="1"/>
</dbReference>
<feature type="region of interest" description="Disordered" evidence="2">
    <location>
        <begin position="230"/>
        <end position="285"/>
    </location>
</feature>
<accession>A0A9W4RYN3</accession>
<feature type="domain" description="Nephrocystin 3-like N-terminal" evidence="3">
    <location>
        <begin position="651"/>
        <end position="819"/>
    </location>
</feature>
<dbReference type="SUPFAM" id="SSF52540">
    <property type="entry name" value="P-loop containing nucleoside triphosphate hydrolases"/>
    <property type="match status" value="1"/>
</dbReference>
<feature type="compositionally biased region" description="Low complexity" evidence="2">
    <location>
        <begin position="118"/>
        <end position="137"/>
    </location>
</feature>
<evidence type="ECO:0000313" key="5">
    <source>
        <dbReference type="Proteomes" id="UP001152533"/>
    </source>
</evidence>
<dbReference type="PANTHER" id="PTHR10039">
    <property type="entry name" value="AMELOGENIN"/>
    <property type="match status" value="1"/>
</dbReference>
<dbReference type="PANTHER" id="PTHR10039:SF15">
    <property type="entry name" value="NACHT DOMAIN-CONTAINING PROTEIN"/>
    <property type="match status" value="1"/>
</dbReference>
<proteinExistence type="predicted"/>
<name>A0A9W4RYN3_9PEZI</name>
<dbReference type="EMBL" id="CAMGZC010000942">
    <property type="protein sequence ID" value="CAI0650813.1"/>
    <property type="molecule type" value="Genomic_DNA"/>
</dbReference>
<reference evidence="4" key="1">
    <citation type="submission" date="2022-08" db="EMBL/GenBank/DDBJ databases">
        <authorList>
            <person name="Giroux E."/>
            <person name="Giroux E."/>
        </authorList>
    </citation>
    <scope>NUCLEOTIDE SEQUENCE</scope>
    <source>
        <strain evidence="4">H1091258</strain>
    </source>
</reference>
<keyword evidence="5" id="KW-1185">Reference proteome</keyword>